<dbReference type="PROSITE" id="PS00108">
    <property type="entry name" value="PROTEIN_KINASE_ST"/>
    <property type="match status" value="1"/>
</dbReference>
<keyword evidence="2 5" id="KW-0547">Nucleotide-binding</keyword>
<dbReference type="InterPro" id="IPR008271">
    <property type="entry name" value="Ser/Thr_kinase_AS"/>
</dbReference>
<organism evidence="9 10">
    <name type="scientific">Rehmannia glutinosa</name>
    <name type="common">Chinese foxglove</name>
    <dbReference type="NCBI Taxonomy" id="99300"/>
    <lineage>
        <taxon>Eukaryota</taxon>
        <taxon>Viridiplantae</taxon>
        <taxon>Streptophyta</taxon>
        <taxon>Embryophyta</taxon>
        <taxon>Tracheophyta</taxon>
        <taxon>Spermatophyta</taxon>
        <taxon>Magnoliopsida</taxon>
        <taxon>eudicotyledons</taxon>
        <taxon>Gunneridae</taxon>
        <taxon>Pentapetalae</taxon>
        <taxon>asterids</taxon>
        <taxon>lamiids</taxon>
        <taxon>Lamiales</taxon>
        <taxon>Orobanchaceae</taxon>
        <taxon>Rehmannieae</taxon>
        <taxon>Rehmannia</taxon>
    </lineage>
</organism>
<dbReference type="Pfam" id="PF00069">
    <property type="entry name" value="Pkinase"/>
    <property type="match status" value="1"/>
</dbReference>
<protein>
    <recommendedName>
        <fullName evidence="8">Protein kinase domain-containing protein</fullName>
    </recommendedName>
</protein>
<evidence type="ECO:0000259" key="8">
    <source>
        <dbReference type="PROSITE" id="PS50011"/>
    </source>
</evidence>
<gene>
    <name evidence="9" type="ORF">DH2020_044827</name>
</gene>
<accession>A0ABR0UHJ5</accession>
<proteinExistence type="inferred from homology"/>
<dbReference type="SUPFAM" id="SSF56112">
    <property type="entry name" value="Protein kinase-like (PK-like)"/>
    <property type="match status" value="1"/>
</dbReference>
<evidence type="ECO:0000256" key="5">
    <source>
        <dbReference type="PROSITE-ProRule" id="PRU10141"/>
    </source>
</evidence>
<keyword evidence="6" id="KW-0723">Serine/threonine-protein kinase</keyword>
<evidence type="ECO:0000256" key="6">
    <source>
        <dbReference type="RuleBase" id="RU000304"/>
    </source>
</evidence>
<evidence type="ECO:0000313" key="9">
    <source>
        <dbReference type="EMBL" id="KAK6121425.1"/>
    </source>
</evidence>
<dbReference type="InterPro" id="IPR017441">
    <property type="entry name" value="Protein_kinase_ATP_BS"/>
</dbReference>
<dbReference type="PANTHER" id="PTHR48011:SF103">
    <property type="entry name" value="MITOGEN-ACTIVATED PROTEIN KINASE KINASE KINASE YODA-LIKE"/>
    <property type="match status" value="1"/>
</dbReference>
<feature type="region of interest" description="Disordered" evidence="7">
    <location>
        <begin position="322"/>
        <end position="346"/>
    </location>
</feature>
<sequence length="384" mass="42741">MAGKGKDVVQEKGVNEYGDGVAWIRGPMLGKGSFGRVYLATLKNPTSQYSCFPSVMAVKSAEVSVSGTIQKEKEVMSNLNVCPYLIKCFGEETTMGENGVMAYNLLLEYGSGGTLADRIKKSGSNGLPELEVKMHSRSILSGLNHIHDLGYVHCDLKPDNILLVRTAESGGITEFRAKIGDFGLAKKEKQSKKRKLEPCWRGTLRYLSPEAVIDYVQEAPCDVWAIGCIVLEMLTGKPPWEGEKAEDILAKIRAGNEFPKIPNEISNEARDFLKCCFVRKSIYRLNCEMLLNHPFVEDLDSDDLYKSDDDLSDDLFAYELDDGSEDDSSSYWCEEDADSMDDEPGCSSAEVVDIEGDENCRKSEIHIGRLKSREHFPTNFTYLA</sequence>
<dbReference type="InterPro" id="IPR000719">
    <property type="entry name" value="Prot_kinase_dom"/>
</dbReference>
<reference evidence="9 10" key="1">
    <citation type="journal article" date="2021" name="Comput. Struct. Biotechnol. J.">
        <title>De novo genome assembly of the potent medicinal plant Rehmannia glutinosa using nanopore technology.</title>
        <authorList>
            <person name="Ma L."/>
            <person name="Dong C."/>
            <person name="Song C."/>
            <person name="Wang X."/>
            <person name="Zheng X."/>
            <person name="Niu Y."/>
            <person name="Chen S."/>
            <person name="Feng W."/>
        </authorList>
    </citation>
    <scope>NUCLEOTIDE SEQUENCE [LARGE SCALE GENOMIC DNA]</scope>
    <source>
        <strain evidence="9">DH-2019</strain>
    </source>
</reference>
<dbReference type="PROSITE" id="PS50011">
    <property type="entry name" value="PROTEIN_KINASE_DOM"/>
    <property type="match status" value="1"/>
</dbReference>
<dbReference type="Gene3D" id="1.10.510.10">
    <property type="entry name" value="Transferase(Phosphotransferase) domain 1"/>
    <property type="match status" value="1"/>
</dbReference>
<evidence type="ECO:0000256" key="4">
    <source>
        <dbReference type="ARBA" id="ARBA00022840"/>
    </source>
</evidence>
<evidence type="ECO:0000313" key="10">
    <source>
        <dbReference type="Proteomes" id="UP001318860"/>
    </source>
</evidence>
<evidence type="ECO:0000256" key="7">
    <source>
        <dbReference type="SAM" id="MobiDB-lite"/>
    </source>
</evidence>
<evidence type="ECO:0000256" key="3">
    <source>
        <dbReference type="ARBA" id="ARBA00022777"/>
    </source>
</evidence>
<evidence type="ECO:0000256" key="2">
    <source>
        <dbReference type="ARBA" id="ARBA00022741"/>
    </source>
</evidence>
<dbReference type="PANTHER" id="PTHR48011">
    <property type="entry name" value="CCR4-NOT TRANSCRIPTIONAL COMPLEX SUBUNIT CAF120-RELATED"/>
    <property type="match status" value="1"/>
</dbReference>
<dbReference type="InterPro" id="IPR011009">
    <property type="entry name" value="Kinase-like_dom_sf"/>
</dbReference>
<comment type="similarity">
    <text evidence="6">Belongs to the protein kinase superfamily.</text>
</comment>
<name>A0ABR0UHJ5_REHGL</name>
<comment type="caution">
    <text evidence="9">The sequence shown here is derived from an EMBL/GenBank/DDBJ whole genome shotgun (WGS) entry which is preliminary data.</text>
</comment>
<dbReference type="SMART" id="SM00220">
    <property type="entry name" value="S_TKc"/>
    <property type="match status" value="1"/>
</dbReference>
<feature type="domain" description="Protein kinase" evidence="8">
    <location>
        <begin position="23"/>
        <end position="296"/>
    </location>
</feature>
<feature type="binding site" evidence="5">
    <location>
        <position position="59"/>
    </location>
    <ligand>
        <name>ATP</name>
        <dbReference type="ChEBI" id="CHEBI:30616"/>
    </ligand>
</feature>
<keyword evidence="1" id="KW-0808">Transferase</keyword>
<keyword evidence="4 5" id="KW-0067">ATP-binding</keyword>
<dbReference type="PROSITE" id="PS00107">
    <property type="entry name" value="PROTEIN_KINASE_ATP"/>
    <property type="match status" value="1"/>
</dbReference>
<evidence type="ECO:0000256" key="1">
    <source>
        <dbReference type="ARBA" id="ARBA00022679"/>
    </source>
</evidence>
<keyword evidence="3" id="KW-0418">Kinase</keyword>
<keyword evidence="10" id="KW-1185">Reference proteome</keyword>
<dbReference type="Proteomes" id="UP001318860">
    <property type="component" value="Unassembled WGS sequence"/>
</dbReference>
<dbReference type="EMBL" id="JABTTQ020002913">
    <property type="protein sequence ID" value="KAK6121425.1"/>
    <property type="molecule type" value="Genomic_DNA"/>
</dbReference>
<feature type="compositionally biased region" description="Acidic residues" evidence="7">
    <location>
        <begin position="322"/>
        <end position="344"/>
    </location>
</feature>
<dbReference type="InterPro" id="IPR052751">
    <property type="entry name" value="Plant_MAPKKK"/>
</dbReference>